<proteinExistence type="predicted"/>
<name>A0A1S3UB50_VIGRR</name>
<dbReference type="Proteomes" id="UP000087766">
    <property type="component" value="Chromosome 6"/>
</dbReference>
<accession>A0A1S3UB50</accession>
<evidence type="ECO:0000313" key="3">
    <source>
        <dbReference type="RefSeq" id="XP_014503245.1"/>
    </source>
</evidence>
<organism evidence="2 3">
    <name type="scientific">Vigna radiata var. radiata</name>
    <name type="common">Mung bean</name>
    <name type="synonym">Phaseolus aureus</name>
    <dbReference type="NCBI Taxonomy" id="3916"/>
    <lineage>
        <taxon>Eukaryota</taxon>
        <taxon>Viridiplantae</taxon>
        <taxon>Streptophyta</taxon>
        <taxon>Embryophyta</taxon>
        <taxon>Tracheophyta</taxon>
        <taxon>Spermatophyta</taxon>
        <taxon>Magnoliopsida</taxon>
        <taxon>eudicotyledons</taxon>
        <taxon>Gunneridae</taxon>
        <taxon>Pentapetalae</taxon>
        <taxon>rosids</taxon>
        <taxon>fabids</taxon>
        <taxon>Fabales</taxon>
        <taxon>Fabaceae</taxon>
        <taxon>Papilionoideae</taxon>
        <taxon>50 kb inversion clade</taxon>
        <taxon>NPAAA clade</taxon>
        <taxon>indigoferoid/millettioid clade</taxon>
        <taxon>Phaseoleae</taxon>
        <taxon>Vigna</taxon>
    </lineage>
</organism>
<dbReference type="AlphaFoldDB" id="A0A1S3UB50"/>
<feature type="region of interest" description="Disordered" evidence="1">
    <location>
        <begin position="35"/>
        <end position="57"/>
    </location>
</feature>
<dbReference type="Gene3D" id="2.40.70.10">
    <property type="entry name" value="Acid Proteases"/>
    <property type="match status" value="1"/>
</dbReference>
<dbReference type="Pfam" id="PF13650">
    <property type="entry name" value="Asp_protease_2"/>
    <property type="match status" value="1"/>
</dbReference>
<dbReference type="SUPFAM" id="SSF50630">
    <property type="entry name" value="Acid proteases"/>
    <property type="match status" value="1"/>
</dbReference>
<protein>
    <submittedName>
        <fullName evidence="3">Uncharacterized protein LOC106763587</fullName>
    </submittedName>
</protein>
<reference evidence="3" key="2">
    <citation type="submission" date="2025-08" db="UniProtKB">
        <authorList>
            <consortium name="RefSeq"/>
        </authorList>
    </citation>
    <scope>IDENTIFICATION</scope>
    <source>
        <tissue evidence="3">Leaf</tissue>
    </source>
</reference>
<dbReference type="RefSeq" id="XP_014503245.1">
    <property type="nucleotide sequence ID" value="XM_014647759.1"/>
</dbReference>
<dbReference type="KEGG" id="vra:106763587"/>
<dbReference type="CDD" id="cd00303">
    <property type="entry name" value="retropepsin_like"/>
    <property type="match status" value="1"/>
</dbReference>
<dbReference type="GeneID" id="106763587"/>
<dbReference type="PANTHER" id="PTHR33067">
    <property type="entry name" value="RNA-DIRECTED DNA POLYMERASE-RELATED"/>
    <property type="match status" value="1"/>
</dbReference>
<dbReference type="OrthoDB" id="1088238at2759"/>
<dbReference type="PANTHER" id="PTHR33067:SF9">
    <property type="entry name" value="RNA-DIRECTED DNA POLYMERASE"/>
    <property type="match status" value="1"/>
</dbReference>
<evidence type="ECO:0000313" key="2">
    <source>
        <dbReference type="Proteomes" id="UP000087766"/>
    </source>
</evidence>
<dbReference type="InterPro" id="IPR021109">
    <property type="entry name" value="Peptidase_aspartic_dom_sf"/>
</dbReference>
<keyword evidence="2" id="KW-1185">Reference proteome</keyword>
<gene>
    <name evidence="3" type="primary">LOC106763587</name>
</gene>
<sequence length="160" mass="17887">MKIIMPSAEVLHQLPVYSKRIKYYLGEVIDLENEETEKQESCRRPKKRKHPPKMKDPGSLTIPCAIGDADVRRALLDSGSGINLMPLPLLKKIGGITLKPSNIFVVVADGSSKRPAGMVEDVVIHVEHLEFLVNFVVMEMEANEMIPLILGRPFMKTAKI</sequence>
<evidence type="ECO:0000256" key="1">
    <source>
        <dbReference type="SAM" id="MobiDB-lite"/>
    </source>
</evidence>
<reference evidence="2" key="1">
    <citation type="journal article" date="2014" name="Nat. Commun.">
        <title>Genome sequence of mungbean and insights into evolution within Vigna species.</title>
        <authorList>
            <person name="Kang Y.J."/>
            <person name="Kim S.K."/>
            <person name="Kim M.Y."/>
            <person name="Lestari P."/>
            <person name="Kim K.H."/>
            <person name="Ha B.K."/>
            <person name="Jun T.H."/>
            <person name="Hwang W.J."/>
            <person name="Lee T."/>
            <person name="Lee J."/>
            <person name="Shim S."/>
            <person name="Yoon M.Y."/>
            <person name="Jang Y.E."/>
            <person name="Han K.S."/>
            <person name="Taeprayoon P."/>
            <person name="Yoon N."/>
            <person name="Somta P."/>
            <person name="Tanya P."/>
            <person name="Kim K.S."/>
            <person name="Gwag J.G."/>
            <person name="Moon J.K."/>
            <person name="Lee Y.H."/>
            <person name="Park B.S."/>
            <person name="Bombarely A."/>
            <person name="Doyle J.J."/>
            <person name="Jackson S.A."/>
            <person name="Schafleitner R."/>
            <person name="Srinives P."/>
            <person name="Varshney R.K."/>
            <person name="Lee S.H."/>
        </authorList>
    </citation>
    <scope>NUCLEOTIDE SEQUENCE [LARGE SCALE GENOMIC DNA]</scope>
    <source>
        <strain evidence="2">cv. VC1973A</strain>
    </source>
</reference>